<protein>
    <submittedName>
        <fullName evidence="1">Uncharacterized protein</fullName>
    </submittedName>
</protein>
<reference evidence="1" key="1">
    <citation type="submission" date="2018-02" db="EMBL/GenBank/DDBJ databases">
        <title>Rhizophora mucronata_Transcriptome.</title>
        <authorList>
            <person name="Meera S.P."/>
            <person name="Sreeshan A."/>
            <person name="Augustine A."/>
        </authorList>
    </citation>
    <scope>NUCLEOTIDE SEQUENCE</scope>
    <source>
        <tissue evidence="1">Leaf</tissue>
    </source>
</reference>
<accession>A0A2P2NNF2</accession>
<dbReference type="EMBL" id="GGEC01063555">
    <property type="protein sequence ID" value="MBX44039.1"/>
    <property type="molecule type" value="Transcribed_RNA"/>
</dbReference>
<organism evidence="1">
    <name type="scientific">Rhizophora mucronata</name>
    <name type="common">Asiatic mangrove</name>
    <dbReference type="NCBI Taxonomy" id="61149"/>
    <lineage>
        <taxon>Eukaryota</taxon>
        <taxon>Viridiplantae</taxon>
        <taxon>Streptophyta</taxon>
        <taxon>Embryophyta</taxon>
        <taxon>Tracheophyta</taxon>
        <taxon>Spermatophyta</taxon>
        <taxon>Magnoliopsida</taxon>
        <taxon>eudicotyledons</taxon>
        <taxon>Gunneridae</taxon>
        <taxon>Pentapetalae</taxon>
        <taxon>rosids</taxon>
        <taxon>fabids</taxon>
        <taxon>Malpighiales</taxon>
        <taxon>Rhizophoraceae</taxon>
        <taxon>Rhizophora</taxon>
    </lineage>
</organism>
<sequence>MRGNFLKTYEFSHEAVDDGKTIFVAGLDGQYLRRSFGCPNYSPCRLAAQCELYGKRAYLT</sequence>
<evidence type="ECO:0000313" key="1">
    <source>
        <dbReference type="EMBL" id="MBX44039.1"/>
    </source>
</evidence>
<name>A0A2P2NNF2_RHIMU</name>
<proteinExistence type="predicted"/>
<dbReference type="AlphaFoldDB" id="A0A2P2NNF2"/>